<comment type="caution">
    <text evidence="1">The sequence shown here is derived from an EMBL/GenBank/DDBJ whole genome shotgun (WGS) entry which is preliminary data.</text>
</comment>
<proteinExistence type="predicted"/>
<dbReference type="RefSeq" id="WP_092084277.1">
    <property type="nucleotide sequence ID" value="NZ_FNEL01000005.1"/>
</dbReference>
<dbReference type="OrthoDB" id="2139591at2"/>
<name>A0A1G8JL54_9LACT</name>
<evidence type="ECO:0000313" key="1">
    <source>
        <dbReference type="EMBL" id="PMC58483.1"/>
    </source>
</evidence>
<protein>
    <submittedName>
        <fullName evidence="1">Uncharacterized protein</fullName>
    </submittedName>
</protein>
<accession>A0A1G8JL54</accession>
<sequence length="139" mass="16152">MDIWILVIALLVIAIILFILSIYAKEESIDYDEHFREITNNQSQELQAIKARLAELENQYDTPTYTSSMEPIDSFPVYEEESTESVGELVTDFNDITDITRDHIIELYTQGYTMQEIAFEANVNVPVVQYVVDDYIENR</sequence>
<gene>
    <name evidence="1" type="ORF">CJ205_04260</name>
</gene>
<dbReference type="EMBL" id="PNHE01000013">
    <property type="protein sequence ID" value="PMC58483.1"/>
    <property type="molecule type" value="Genomic_DNA"/>
</dbReference>
<keyword evidence="2" id="KW-1185">Reference proteome</keyword>
<evidence type="ECO:0000313" key="2">
    <source>
        <dbReference type="Proteomes" id="UP000235682"/>
    </source>
</evidence>
<reference evidence="1 2" key="1">
    <citation type="submission" date="2017-09" db="EMBL/GenBank/DDBJ databases">
        <title>Bacterial strain isolated from the female urinary microbiota.</title>
        <authorList>
            <person name="Thomas-White K."/>
            <person name="Kumar N."/>
            <person name="Forster S."/>
            <person name="Putonti C."/>
            <person name="Lawley T."/>
            <person name="Wolfe A.J."/>
        </authorList>
    </citation>
    <scope>NUCLEOTIDE SEQUENCE [LARGE SCALE GENOMIC DNA]</scope>
    <source>
        <strain evidence="1 2">UMB0852</strain>
    </source>
</reference>
<organism evidence="1 2">
    <name type="scientific">Dolosicoccus paucivorans</name>
    <dbReference type="NCBI Taxonomy" id="84521"/>
    <lineage>
        <taxon>Bacteria</taxon>
        <taxon>Bacillati</taxon>
        <taxon>Bacillota</taxon>
        <taxon>Bacilli</taxon>
        <taxon>Lactobacillales</taxon>
        <taxon>Aerococcaceae</taxon>
        <taxon>Dolosicoccus</taxon>
    </lineage>
</organism>
<dbReference type="AlphaFoldDB" id="A0A1G8JL54"/>
<dbReference type="STRING" id="84521.SAMN04487994_100556"/>
<dbReference type="Proteomes" id="UP000235682">
    <property type="component" value="Unassembled WGS sequence"/>
</dbReference>